<evidence type="ECO:0000259" key="1">
    <source>
        <dbReference type="Pfam" id="PF16403"/>
    </source>
</evidence>
<accession>A0A1M5D5H3</accession>
<organism evidence="2 3">
    <name type="scientific">Flavisolibacter ginsengisoli DSM 18119</name>
    <dbReference type="NCBI Taxonomy" id="1121884"/>
    <lineage>
        <taxon>Bacteria</taxon>
        <taxon>Pseudomonadati</taxon>
        <taxon>Bacteroidota</taxon>
        <taxon>Chitinophagia</taxon>
        <taxon>Chitinophagales</taxon>
        <taxon>Chitinophagaceae</taxon>
        <taxon>Flavisolibacter</taxon>
    </lineage>
</organism>
<proteinExistence type="predicted"/>
<feature type="domain" description="Pesticidal crystal protein Cry22Aa Ig-like" evidence="1">
    <location>
        <begin position="43"/>
        <end position="111"/>
    </location>
</feature>
<sequence>MRINKYFIAFVALCFTIACNKEPDFNYPEGTVGRSKITNFPVLTLQGDKVMVLEKGATFTDPGATAKEGTNDLTPTVSGQVDTNTPGVYTLTYSAVNKDGFSASTTRTVVVYETDDTAGSHDLSGNYARTTNGSVAEWTKLAPGVYSVFNPGGAPGTNLTVIVFNPTGYTIFIPEQVSSDGSITSSSNETYTPGSPAKYSWKIVNPGYGTALRTFVKQ</sequence>
<keyword evidence="3" id="KW-1185">Reference proteome</keyword>
<dbReference type="OrthoDB" id="1423116at2"/>
<dbReference type="STRING" id="1121884.SAMN02745131_03118"/>
<dbReference type="RefSeq" id="WP_084080153.1">
    <property type="nucleotide sequence ID" value="NZ_FQUU01000014.1"/>
</dbReference>
<dbReference type="Proteomes" id="UP000184048">
    <property type="component" value="Unassembled WGS sequence"/>
</dbReference>
<name>A0A1M5D5H3_9BACT</name>
<dbReference type="Gene3D" id="2.60.40.10">
    <property type="entry name" value="Immunoglobulins"/>
    <property type="match status" value="1"/>
</dbReference>
<dbReference type="Pfam" id="PF16403">
    <property type="entry name" value="Bact_surface_Ig-like"/>
    <property type="match status" value="1"/>
</dbReference>
<evidence type="ECO:0000313" key="3">
    <source>
        <dbReference type="Proteomes" id="UP000184048"/>
    </source>
</evidence>
<dbReference type="PROSITE" id="PS51257">
    <property type="entry name" value="PROKAR_LIPOPROTEIN"/>
    <property type="match status" value="1"/>
</dbReference>
<gene>
    <name evidence="2" type="ORF">SAMN02745131_03118</name>
</gene>
<reference evidence="2 3" key="1">
    <citation type="submission" date="2016-11" db="EMBL/GenBank/DDBJ databases">
        <authorList>
            <person name="Jaros S."/>
            <person name="Januszkiewicz K."/>
            <person name="Wedrychowicz H."/>
        </authorList>
    </citation>
    <scope>NUCLEOTIDE SEQUENCE [LARGE SCALE GENOMIC DNA]</scope>
    <source>
        <strain evidence="2 3">DSM 18119</strain>
    </source>
</reference>
<dbReference type="InterPro" id="IPR013783">
    <property type="entry name" value="Ig-like_fold"/>
</dbReference>
<evidence type="ECO:0000313" key="2">
    <source>
        <dbReference type="EMBL" id="SHF62221.1"/>
    </source>
</evidence>
<protein>
    <recommendedName>
        <fullName evidence="1">Pesticidal crystal protein Cry22Aa Ig-like domain-containing protein</fullName>
    </recommendedName>
</protein>
<dbReference type="InterPro" id="IPR032179">
    <property type="entry name" value="Cry22Aa_Ig-like"/>
</dbReference>
<dbReference type="AlphaFoldDB" id="A0A1M5D5H3"/>
<dbReference type="EMBL" id="FQUU01000014">
    <property type="protein sequence ID" value="SHF62221.1"/>
    <property type="molecule type" value="Genomic_DNA"/>
</dbReference>